<feature type="domain" description="C2H2-type" evidence="8">
    <location>
        <begin position="99"/>
        <end position="126"/>
    </location>
</feature>
<dbReference type="EMBL" id="BTRK01000002">
    <property type="protein sequence ID" value="GMR37825.1"/>
    <property type="molecule type" value="Genomic_DNA"/>
</dbReference>
<evidence type="ECO:0000256" key="6">
    <source>
        <dbReference type="ARBA" id="ARBA00023242"/>
    </source>
</evidence>
<feature type="domain" description="C2H2-type" evidence="8">
    <location>
        <begin position="131"/>
        <end position="158"/>
    </location>
</feature>
<evidence type="ECO:0000256" key="3">
    <source>
        <dbReference type="ARBA" id="ARBA00022737"/>
    </source>
</evidence>
<dbReference type="Proteomes" id="UP001328107">
    <property type="component" value="Unassembled WGS sequence"/>
</dbReference>
<name>A0AAN4ZHK6_9BILA</name>
<evidence type="ECO:0000256" key="2">
    <source>
        <dbReference type="ARBA" id="ARBA00022723"/>
    </source>
</evidence>
<keyword evidence="4 7" id="KW-0863">Zinc-finger</keyword>
<dbReference type="GO" id="GO:0008270">
    <property type="term" value="F:zinc ion binding"/>
    <property type="evidence" value="ECO:0007669"/>
    <property type="project" value="UniProtKB-KW"/>
</dbReference>
<evidence type="ECO:0000313" key="10">
    <source>
        <dbReference type="Proteomes" id="UP001328107"/>
    </source>
</evidence>
<organism evidence="9 10">
    <name type="scientific">Pristionchus mayeri</name>
    <dbReference type="NCBI Taxonomy" id="1317129"/>
    <lineage>
        <taxon>Eukaryota</taxon>
        <taxon>Metazoa</taxon>
        <taxon>Ecdysozoa</taxon>
        <taxon>Nematoda</taxon>
        <taxon>Chromadorea</taxon>
        <taxon>Rhabditida</taxon>
        <taxon>Rhabditina</taxon>
        <taxon>Diplogasteromorpha</taxon>
        <taxon>Diplogasteroidea</taxon>
        <taxon>Neodiplogasteridae</taxon>
        <taxon>Pristionchus</taxon>
    </lineage>
</organism>
<feature type="non-terminal residue" evidence="9">
    <location>
        <position position="1"/>
    </location>
</feature>
<dbReference type="GO" id="GO:0005634">
    <property type="term" value="C:nucleus"/>
    <property type="evidence" value="ECO:0007669"/>
    <property type="project" value="UniProtKB-SubCell"/>
</dbReference>
<evidence type="ECO:0000256" key="1">
    <source>
        <dbReference type="ARBA" id="ARBA00004123"/>
    </source>
</evidence>
<dbReference type="AlphaFoldDB" id="A0AAN4ZHK6"/>
<comment type="caution">
    <text evidence="9">The sequence shown here is derived from an EMBL/GenBank/DDBJ whole genome shotgun (WGS) entry which is preliminary data.</text>
</comment>
<dbReference type="GO" id="GO:0000981">
    <property type="term" value="F:DNA-binding transcription factor activity, RNA polymerase II-specific"/>
    <property type="evidence" value="ECO:0007669"/>
    <property type="project" value="TreeGrafter"/>
</dbReference>
<dbReference type="FunFam" id="3.30.160.60:FF:000446">
    <property type="entry name" value="Zinc finger protein"/>
    <property type="match status" value="2"/>
</dbReference>
<dbReference type="Pfam" id="PF00096">
    <property type="entry name" value="zf-C2H2"/>
    <property type="match status" value="3"/>
</dbReference>
<dbReference type="GO" id="GO:0000122">
    <property type="term" value="P:negative regulation of transcription by RNA polymerase II"/>
    <property type="evidence" value="ECO:0007669"/>
    <property type="project" value="UniProtKB-ARBA"/>
</dbReference>
<feature type="domain" description="C2H2-type" evidence="8">
    <location>
        <begin position="162"/>
        <end position="189"/>
    </location>
</feature>
<evidence type="ECO:0000259" key="8">
    <source>
        <dbReference type="PROSITE" id="PS50157"/>
    </source>
</evidence>
<evidence type="ECO:0000313" key="9">
    <source>
        <dbReference type="EMBL" id="GMR37825.1"/>
    </source>
</evidence>
<feature type="domain" description="C2H2-type" evidence="8">
    <location>
        <begin position="195"/>
        <end position="217"/>
    </location>
</feature>
<feature type="non-terminal residue" evidence="9">
    <location>
        <position position="217"/>
    </location>
</feature>
<reference evidence="10" key="1">
    <citation type="submission" date="2022-10" db="EMBL/GenBank/DDBJ databases">
        <title>Genome assembly of Pristionchus species.</title>
        <authorList>
            <person name="Yoshida K."/>
            <person name="Sommer R.J."/>
        </authorList>
    </citation>
    <scope>NUCLEOTIDE SEQUENCE [LARGE SCALE GENOMIC DNA]</scope>
    <source>
        <strain evidence="10">RS5460</strain>
    </source>
</reference>
<gene>
    <name evidence="9" type="ORF">PMAYCL1PPCAC_08020</name>
</gene>
<keyword evidence="6" id="KW-0539">Nucleus</keyword>
<proteinExistence type="predicted"/>
<sequence>NFYAFADACGNSELGLRSLLHRLCGEINASMKWASERKHNRKDAIAIKEEPIDEKSSGEVNHDIDTGKGITMELDKVHPVEETEKKKKKRRKGPTPCQFTCGVCGRKYSAKAGLKTHQRTHLENEEERLPFKCEECGKRFCQSGVLKKHKMSHFSDEVKLQFKCDICDKTFTLPENLETHKNKHLSDNDPLKKKFECRKCKKEYSEASALNSHWKRV</sequence>
<keyword evidence="3" id="KW-0677">Repeat</keyword>
<keyword evidence="10" id="KW-1185">Reference proteome</keyword>
<evidence type="ECO:0000256" key="5">
    <source>
        <dbReference type="ARBA" id="ARBA00022833"/>
    </source>
</evidence>
<dbReference type="SUPFAM" id="SSF57667">
    <property type="entry name" value="beta-beta-alpha zinc fingers"/>
    <property type="match status" value="2"/>
</dbReference>
<dbReference type="Gene3D" id="3.30.160.60">
    <property type="entry name" value="Classic Zinc Finger"/>
    <property type="match status" value="3"/>
</dbReference>
<evidence type="ECO:0000256" key="4">
    <source>
        <dbReference type="ARBA" id="ARBA00022771"/>
    </source>
</evidence>
<protein>
    <recommendedName>
        <fullName evidence="8">C2H2-type domain-containing protein</fullName>
    </recommendedName>
</protein>
<dbReference type="InterPro" id="IPR036236">
    <property type="entry name" value="Znf_C2H2_sf"/>
</dbReference>
<keyword evidence="5" id="KW-0862">Zinc</keyword>
<accession>A0AAN4ZHK6</accession>
<dbReference type="PANTHER" id="PTHR24394">
    <property type="entry name" value="ZINC FINGER PROTEIN"/>
    <property type="match status" value="1"/>
</dbReference>
<keyword evidence="2" id="KW-0479">Metal-binding</keyword>
<evidence type="ECO:0000256" key="7">
    <source>
        <dbReference type="PROSITE-ProRule" id="PRU00042"/>
    </source>
</evidence>
<dbReference type="PANTHER" id="PTHR24394:SF29">
    <property type="entry name" value="MYONEURIN"/>
    <property type="match status" value="1"/>
</dbReference>
<dbReference type="InterPro" id="IPR013087">
    <property type="entry name" value="Znf_C2H2_type"/>
</dbReference>
<dbReference type="SMART" id="SM00355">
    <property type="entry name" value="ZnF_C2H2"/>
    <property type="match status" value="4"/>
</dbReference>
<dbReference type="PROSITE" id="PS50157">
    <property type="entry name" value="ZINC_FINGER_C2H2_2"/>
    <property type="match status" value="4"/>
</dbReference>
<dbReference type="PROSITE" id="PS00028">
    <property type="entry name" value="ZINC_FINGER_C2H2_1"/>
    <property type="match status" value="3"/>
</dbReference>
<comment type="subcellular location">
    <subcellularLocation>
        <location evidence="1">Nucleus</location>
    </subcellularLocation>
</comment>